<keyword evidence="5" id="KW-1003">Cell membrane</keyword>
<evidence type="ECO:0000256" key="14">
    <source>
        <dbReference type="ARBA" id="ARBA00025811"/>
    </source>
</evidence>
<feature type="transmembrane region" description="Helical" evidence="19">
    <location>
        <begin position="333"/>
        <end position="355"/>
    </location>
</feature>
<comment type="subcellular location">
    <subcellularLocation>
        <location evidence="2">Cell inner membrane</location>
        <topology evidence="2">Multi-pass membrane protein</topology>
    </subcellularLocation>
    <subcellularLocation>
        <location evidence="18">Membrane</location>
        <topology evidence="18">Multi-pass membrane protein</topology>
    </subcellularLocation>
</comment>
<proteinExistence type="inferred from homology"/>
<evidence type="ECO:0000256" key="11">
    <source>
        <dbReference type="ARBA" id="ARBA00023027"/>
    </source>
</evidence>
<keyword evidence="23" id="KW-1185">Reference proteome</keyword>
<evidence type="ECO:0000256" key="8">
    <source>
        <dbReference type="ARBA" id="ARBA00022719"/>
    </source>
</evidence>
<evidence type="ECO:0000256" key="16">
    <source>
        <dbReference type="ARBA" id="ARBA00032795"/>
    </source>
</evidence>
<name>A0A1H6VKI1_9PSED</name>
<dbReference type="Pfam" id="PF00662">
    <property type="entry name" value="Proton_antipo_N"/>
    <property type="match status" value="1"/>
</dbReference>
<keyword evidence="10 19" id="KW-1133">Transmembrane helix</keyword>
<comment type="subunit">
    <text evidence="14">Composed of 13 different subunits. Subunits NuoA, H, J, K, L, M, N constitute the membrane sector of the complex.</text>
</comment>
<evidence type="ECO:0000256" key="9">
    <source>
        <dbReference type="ARBA" id="ARBA00022967"/>
    </source>
</evidence>
<evidence type="ECO:0000259" key="20">
    <source>
        <dbReference type="Pfam" id="PF00361"/>
    </source>
</evidence>
<evidence type="ECO:0000313" key="22">
    <source>
        <dbReference type="EMBL" id="SEJ04176.1"/>
    </source>
</evidence>
<comment type="catalytic activity">
    <reaction evidence="17">
        <text>a quinone + NADH + 5 H(+)(in) = a quinol + NAD(+) + 4 H(+)(out)</text>
        <dbReference type="Rhea" id="RHEA:57888"/>
        <dbReference type="ChEBI" id="CHEBI:15378"/>
        <dbReference type="ChEBI" id="CHEBI:24646"/>
        <dbReference type="ChEBI" id="CHEBI:57540"/>
        <dbReference type="ChEBI" id="CHEBI:57945"/>
        <dbReference type="ChEBI" id="CHEBI:132124"/>
    </reaction>
</comment>
<dbReference type="OrthoDB" id="9811798at2"/>
<evidence type="ECO:0000256" key="12">
    <source>
        <dbReference type="ARBA" id="ARBA00023075"/>
    </source>
</evidence>
<dbReference type="GO" id="GO:0003954">
    <property type="term" value="F:NADH dehydrogenase activity"/>
    <property type="evidence" value="ECO:0007669"/>
    <property type="project" value="TreeGrafter"/>
</dbReference>
<evidence type="ECO:0000256" key="2">
    <source>
        <dbReference type="ARBA" id="ARBA00004429"/>
    </source>
</evidence>
<keyword evidence="6" id="KW-0997">Cell inner membrane</keyword>
<dbReference type="Proteomes" id="UP000242930">
    <property type="component" value="Unassembled WGS sequence"/>
</dbReference>
<keyword evidence="9" id="KW-1278">Translocase</keyword>
<dbReference type="GO" id="GO:0005886">
    <property type="term" value="C:plasma membrane"/>
    <property type="evidence" value="ECO:0007669"/>
    <property type="project" value="UniProtKB-SubCell"/>
</dbReference>
<feature type="transmembrane region" description="Helical" evidence="19">
    <location>
        <begin position="498"/>
        <end position="517"/>
    </location>
</feature>
<keyword evidence="12" id="KW-0830">Ubiquinone</keyword>
<feature type="transmembrane region" description="Helical" evidence="19">
    <location>
        <begin position="309"/>
        <end position="327"/>
    </location>
</feature>
<comment type="function">
    <text evidence="1">NDH-1 shuttles electrons from NADH, via FMN and iron-sulfur (Fe-S) centers, to quinones in the respiratory chain. The immediate electron acceptor for the enzyme in this species is believed to be ubiquinone. Couples the redox reaction to proton translocation (for every two electrons transferred, four hydrogen ions are translocated across the cytoplasmic membrane), and thus conserves the redox energy in a proton gradient.</text>
</comment>
<accession>A0A1H6VKI1</accession>
<feature type="domain" description="NADH:quinone oxidoreductase/Mrp antiporter transmembrane" evidence="20">
    <location>
        <begin position="136"/>
        <end position="427"/>
    </location>
</feature>
<dbReference type="InterPro" id="IPR001750">
    <property type="entry name" value="ND/Mrp_TM"/>
</dbReference>
<evidence type="ECO:0000256" key="7">
    <source>
        <dbReference type="ARBA" id="ARBA00022692"/>
    </source>
</evidence>
<evidence type="ECO:0000256" key="6">
    <source>
        <dbReference type="ARBA" id="ARBA00022519"/>
    </source>
</evidence>
<dbReference type="NCBIfam" id="TIGR01974">
    <property type="entry name" value="NDH_I_L"/>
    <property type="match status" value="1"/>
</dbReference>
<feature type="transmembrane region" description="Helical" evidence="19">
    <location>
        <begin position="457"/>
        <end position="478"/>
    </location>
</feature>
<feature type="transmembrane region" description="Helical" evidence="19">
    <location>
        <begin position="172"/>
        <end position="195"/>
    </location>
</feature>
<keyword evidence="13 19" id="KW-0472">Membrane</keyword>
<dbReference type="PRINTS" id="PR01434">
    <property type="entry name" value="NADHDHGNASE5"/>
</dbReference>
<sequence>MNLLFLTCLFPLLGWLLLAFSRGRLSENLAALIGVGSVGLSALTAAWIIWQFNVAPPEGGVYTQLLWQWMNVAGFAPSFTLYLDGLSLTMLGVVTGVGFLIHLFASWYMRGEEGYSRFFAYTNLFIASMLFLVLGDNLLFLYFGWEGVGLCSYLLIGFYFKHVPNGNAALKAFIVTRIGDVFMAIGLFILLLNLGTLNIQELLVLAPQKYVAGDTWLWLATLMLLGGAVGKSAQLPLQTWLADAMAGPTPVSALIHAATMVTAGVYLIARTHGLFLLTPEILELVGIVGGVTLVLAGFAALVQTDIKRILAYSTMSQIGYMFLALGVGAWDAAIFHLMTHAFFKALLFLASGSVIHACHHEQNIFRMGGLWKKLPLAYASFIVGGAALAALPLITAGFYSKDEILWEAFASGHSGLLYAGLAGAFLTSIYTFRLIFIAFHGEAKTAAHAGHGLAHNLPLGVLIVLSTVVGALITPPLAGVLPESVGHAGGDAKHSLELASGVIAIAGIVLAALLFLGQRRFATAVAQSAPGRFLSAWWFAAWGFDWLYDKLFVRPYLLICRLLGHDPIDISIGLLPLLARGGHLALRQSQTGNLRWYATSIVGGAVLVLATLLLLN</sequence>
<dbReference type="GO" id="GO:0015990">
    <property type="term" value="P:electron transport coupled proton transport"/>
    <property type="evidence" value="ECO:0007669"/>
    <property type="project" value="TreeGrafter"/>
</dbReference>
<dbReference type="Gene3D" id="1.20.5.2700">
    <property type="match status" value="1"/>
</dbReference>
<dbReference type="PANTHER" id="PTHR42829">
    <property type="entry name" value="NADH-UBIQUINONE OXIDOREDUCTASE CHAIN 5"/>
    <property type="match status" value="1"/>
</dbReference>
<feature type="transmembrane region" description="Helical" evidence="19">
    <location>
        <begin position="245"/>
        <end position="269"/>
    </location>
</feature>
<evidence type="ECO:0000256" key="18">
    <source>
        <dbReference type="RuleBase" id="RU000320"/>
    </source>
</evidence>
<feature type="transmembrane region" description="Helical" evidence="19">
    <location>
        <begin position="416"/>
        <end position="436"/>
    </location>
</feature>
<feature type="transmembrane region" description="Helical" evidence="19">
    <location>
        <begin position="215"/>
        <end position="233"/>
    </location>
</feature>
<evidence type="ECO:0000256" key="15">
    <source>
        <dbReference type="ARBA" id="ARBA00031571"/>
    </source>
</evidence>
<evidence type="ECO:0000256" key="3">
    <source>
        <dbReference type="ARBA" id="ARBA00008200"/>
    </source>
</evidence>
<dbReference type="STRING" id="915471.SAMN05216201_10484"/>
<evidence type="ECO:0000313" key="23">
    <source>
        <dbReference type="Proteomes" id="UP000242930"/>
    </source>
</evidence>
<feature type="transmembrane region" description="Helical" evidence="19">
    <location>
        <begin position="88"/>
        <end position="108"/>
    </location>
</feature>
<feature type="domain" description="NADH-Ubiquinone oxidoreductase (complex I) chain 5 N-terminal" evidence="21">
    <location>
        <begin position="69"/>
        <end position="119"/>
    </location>
</feature>
<evidence type="ECO:0000259" key="21">
    <source>
        <dbReference type="Pfam" id="PF00662"/>
    </source>
</evidence>
<protein>
    <recommendedName>
        <fullName evidence="4">NADH-quinone oxidoreductase subunit L</fullName>
    </recommendedName>
    <alternativeName>
        <fullName evidence="15">NADH dehydrogenase I subunit L</fullName>
    </alternativeName>
    <alternativeName>
        <fullName evidence="16">NDH-1 subunit L</fullName>
    </alternativeName>
</protein>
<keyword evidence="8" id="KW-0874">Quinone</keyword>
<feature type="transmembrane region" description="Helical" evidence="19">
    <location>
        <begin position="29"/>
        <end position="50"/>
    </location>
</feature>
<evidence type="ECO:0000256" key="17">
    <source>
        <dbReference type="ARBA" id="ARBA00047712"/>
    </source>
</evidence>
<evidence type="ECO:0000256" key="10">
    <source>
        <dbReference type="ARBA" id="ARBA00022989"/>
    </source>
</evidence>
<dbReference type="RefSeq" id="WP_090308546.1">
    <property type="nucleotide sequence ID" value="NZ_FNZE01000004.1"/>
</dbReference>
<dbReference type="GO" id="GO:0042773">
    <property type="term" value="P:ATP synthesis coupled electron transport"/>
    <property type="evidence" value="ECO:0007669"/>
    <property type="project" value="InterPro"/>
</dbReference>
<dbReference type="NCBIfam" id="NF005141">
    <property type="entry name" value="PRK06590.1"/>
    <property type="match status" value="1"/>
</dbReference>
<evidence type="ECO:0000256" key="4">
    <source>
        <dbReference type="ARBA" id="ARBA00019904"/>
    </source>
</evidence>
<dbReference type="InterPro" id="IPR001516">
    <property type="entry name" value="Proton_antipo_N"/>
</dbReference>
<organism evidence="22 23">
    <name type="scientific">Pseudomonas linyingensis</name>
    <dbReference type="NCBI Taxonomy" id="915471"/>
    <lineage>
        <taxon>Bacteria</taxon>
        <taxon>Pseudomonadati</taxon>
        <taxon>Pseudomonadota</taxon>
        <taxon>Gammaproteobacteria</taxon>
        <taxon>Pseudomonadales</taxon>
        <taxon>Pseudomonadaceae</taxon>
        <taxon>Pseudomonas</taxon>
    </lineage>
</organism>
<evidence type="ECO:0000256" key="1">
    <source>
        <dbReference type="ARBA" id="ARBA00002378"/>
    </source>
</evidence>
<feature type="transmembrane region" description="Helical" evidence="19">
    <location>
        <begin position="115"/>
        <end position="134"/>
    </location>
</feature>
<keyword evidence="7 18" id="KW-0812">Transmembrane</keyword>
<feature type="transmembrane region" description="Helical" evidence="19">
    <location>
        <begin position="281"/>
        <end position="302"/>
    </location>
</feature>
<dbReference type="FunFam" id="1.20.5.2700:FF:000001">
    <property type="entry name" value="NADH-quinone oxidoreductase, L subunit"/>
    <property type="match status" value="1"/>
</dbReference>
<feature type="transmembrane region" description="Helical" evidence="19">
    <location>
        <begin position="140"/>
        <end position="160"/>
    </location>
</feature>
<reference evidence="23" key="1">
    <citation type="submission" date="2016-10" db="EMBL/GenBank/DDBJ databases">
        <authorList>
            <person name="Varghese N."/>
            <person name="Submissions S."/>
        </authorList>
    </citation>
    <scope>NUCLEOTIDE SEQUENCE [LARGE SCALE GENOMIC DNA]</scope>
    <source>
        <strain evidence="23">LMG 25967</strain>
    </source>
</reference>
<dbReference type="AlphaFoldDB" id="A0A1H6VKI1"/>
<dbReference type="GO" id="GO:0048038">
    <property type="term" value="F:quinone binding"/>
    <property type="evidence" value="ECO:0007669"/>
    <property type="project" value="UniProtKB-KW"/>
</dbReference>
<dbReference type="EMBL" id="FNZE01000004">
    <property type="protein sequence ID" value="SEJ04176.1"/>
    <property type="molecule type" value="Genomic_DNA"/>
</dbReference>
<keyword evidence="11" id="KW-0520">NAD</keyword>
<evidence type="ECO:0000256" key="5">
    <source>
        <dbReference type="ARBA" id="ARBA00022475"/>
    </source>
</evidence>
<gene>
    <name evidence="22" type="ORF">SAMN05216201_10484</name>
</gene>
<dbReference type="PRINTS" id="PR01435">
    <property type="entry name" value="NPOXDRDTASE5"/>
</dbReference>
<feature type="transmembrane region" description="Helical" evidence="19">
    <location>
        <begin position="596"/>
        <end position="615"/>
    </location>
</feature>
<dbReference type="PANTHER" id="PTHR42829:SF2">
    <property type="entry name" value="NADH-UBIQUINONE OXIDOREDUCTASE CHAIN 5"/>
    <property type="match status" value="1"/>
</dbReference>
<evidence type="ECO:0000256" key="13">
    <source>
        <dbReference type="ARBA" id="ARBA00023136"/>
    </source>
</evidence>
<feature type="transmembrane region" description="Helical" evidence="19">
    <location>
        <begin position="376"/>
        <end position="396"/>
    </location>
</feature>
<comment type="similarity">
    <text evidence="3">Belongs to the complex I subunit 5 family.</text>
</comment>
<dbReference type="InterPro" id="IPR018393">
    <property type="entry name" value="NADHpl_OxRdtase_5_subgr"/>
</dbReference>
<dbReference type="GO" id="GO:0008137">
    <property type="term" value="F:NADH dehydrogenase (ubiquinone) activity"/>
    <property type="evidence" value="ECO:0007669"/>
    <property type="project" value="InterPro"/>
</dbReference>
<dbReference type="Pfam" id="PF00361">
    <property type="entry name" value="Proton_antipo_M"/>
    <property type="match status" value="1"/>
</dbReference>
<dbReference type="InterPro" id="IPR003945">
    <property type="entry name" value="NU5C-like"/>
</dbReference>
<evidence type="ECO:0000256" key="19">
    <source>
        <dbReference type="SAM" id="Phobius"/>
    </source>
</evidence>